<evidence type="ECO:0000313" key="7">
    <source>
        <dbReference type="EMBL" id="MFC4699672.1"/>
    </source>
</evidence>
<dbReference type="RefSeq" id="WP_382406415.1">
    <property type="nucleotide sequence ID" value="NZ_JBHSGU010000002.1"/>
</dbReference>
<keyword evidence="1 4" id="KW-0963">Cytoplasm</keyword>
<evidence type="ECO:0000256" key="3">
    <source>
        <dbReference type="ARBA" id="ARBA00023315"/>
    </source>
</evidence>
<dbReference type="NCBIfam" id="NF002345">
    <property type="entry name" value="PRK01305.2-2"/>
    <property type="match status" value="1"/>
</dbReference>
<dbReference type="PANTHER" id="PTHR21367">
    <property type="entry name" value="ARGININE-TRNA-PROTEIN TRANSFERASE 1"/>
    <property type="match status" value="1"/>
</dbReference>
<keyword evidence="3 4" id="KW-0012">Acyltransferase</keyword>
<sequence>MTKFGVTQAFSCNYLPNEQEQLLVCMAASDELAGLYGQLMHAGFRRSGEQLYRPHCPNCNKCHSVRVCTHEFSASKSQKRVLAKNADLSIKATHQERDDHYPLYAKYIEAFHADGSMYPPSYSQYRNFIRCQWHQPLFLEARSEDGELLALAVTDRVSDGLSALYTYYRPDQTKRSLGKFMIMQQIAHASLIGLPYLYLGYQIDECKKMNYKTSFHPYQRLMNDTWHHFD</sequence>
<dbReference type="EMBL" id="JBHSGU010000002">
    <property type="protein sequence ID" value="MFC4699672.1"/>
    <property type="molecule type" value="Genomic_DNA"/>
</dbReference>
<dbReference type="PANTHER" id="PTHR21367:SF1">
    <property type="entry name" value="ARGINYL-TRNA--PROTEIN TRANSFERASE 1"/>
    <property type="match status" value="1"/>
</dbReference>
<protein>
    <recommendedName>
        <fullName evidence="4">Aspartate/glutamate leucyltransferase</fullName>
        <ecNumber evidence="4">2.3.2.29</ecNumber>
    </recommendedName>
</protein>
<dbReference type="HAMAP" id="MF_00689">
    <property type="entry name" value="Bpt"/>
    <property type="match status" value="1"/>
</dbReference>
<dbReference type="Proteomes" id="UP001595897">
    <property type="component" value="Unassembled WGS sequence"/>
</dbReference>
<comment type="catalytic activity">
    <reaction evidence="4">
        <text>N-terminal L-glutamyl-[protein] + L-leucyl-tRNA(Leu) = N-terminal L-leucyl-L-glutamyl-[protein] + tRNA(Leu) + H(+)</text>
        <dbReference type="Rhea" id="RHEA:50412"/>
        <dbReference type="Rhea" id="RHEA-COMP:9613"/>
        <dbReference type="Rhea" id="RHEA-COMP:9622"/>
        <dbReference type="Rhea" id="RHEA-COMP:12664"/>
        <dbReference type="Rhea" id="RHEA-COMP:12668"/>
        <dbReference type="ChEBI" id="CHEBI:15378"/>
        <dbReference type="ChEBI" id="CHEBI:64721"/>
        <dbReference type="ChEBI" id="CHEBI:78442"/>
        <dbReference type="ChEBI" id="CHEBI:78494"/>
        <dbReference type="ChEBI" id="CHEBI:133041"/>
        <dbReference type="EC" id="2.3.2.29"/>
    </reaction>
</comment>
<evidence type="ECO:0000256" key="4">
    <source>
        <dbReference type="HAMAP-Rule" id="MF_00689"/>
    </source>
</evidence>
<comment type="caution">
    <text evidence="7">The sequence shown here is derived from an EMBL/GenBank/DDBJ whole genome shotgun (WGS) entry which is preliminary data.</text>
</comment>
<dbReference type="InterPro" id="IPR030700">
    <property type="entry name" value="N-end_Aminoacyl_Trfase"/>
</dbReference>
<accession>A0ABV9LT37</accession>
<dbReference type="EC" id="2.3.2.29" evidence="4"/>
<dbReference type="NCBIfam" id="NF002342">
    <property type="entry name" value="PRK01305.1-3"/>
    <property type="match status" value="1"/>
</dbReference>
<feature type="domain" description="N-end rule aminoacyl transferase C-terminal" evidence="6">
    <location>
        <begin position="100"/>
        <end position="221"/>
    </location>
</feature>
<evidence type="ECO:0000256" key="2">
    <source>
        <dbReference type="ARBA" id="ARBA00022679"/>
    </source>
</evidence>
<comment type="similarity">
    <text evidence="4">Belongs to the R-transferase family. Bpt subfamily.</text>
</comment>
<dbReference type="GO" id="GO:0004057">
    <property type="term" value="F:arginyl-tRNA--protein transferase activity"/>
    <property type="evidence" value="ECO:0007669"/>
    <property type="project" value="UniProtKB-EC"/>
</dbReference>
<gene>
    <name evidence="4" type="primary">bpt</name>
    <name evidence="7" type="ORF">ACFO4O_05815</name>
</gene>
<dbReference type="Pfam" id="PF04376">
    <property type="entry name" value="ATE_N"/>
    <property type="match status" value="1"/>
</dbReference>
<organism evidence="7 8">
    <name type="scientific">Glaciecola siphonariae</name>
    <dbReference type="NCBI Taxonomy" id="521012"/>
    <lineage>
        <taxon>Bacteria</taxon>
        <taxon>Pseudomonadati</taxon>
        <taxon>Pseudomonadota</taxon>
        <taxon>Gammaproteobacteria</taxon>
        <taxon>Alteromonadales</taxon>
        <taxon>Alteromonadaceae</taxon>
        <taxon>Glaciecola</taxon>
    </lineage>
</organism>
<dbReference type="InterPro" id="IPR016181">
    <property type="entry name" value="Acyl_CoA_acyltransferase"/>
</dbReference>
<keyword evidence="8" id="KW-1185">Reference proteome</keyword>
<dbReference type="NCBIfam" id="NF002346">
    <property type="entry name" value="PRK01305.2-3"/>
    <property type="match status" value="1"/>
</dbReference>
<dbReference type="Pfam" id="PF04377">
    <property type="entry name" value="ATE_C"/>
    <property type="match status" value="1"/>
</dbReference>
<evidence type="ECO:0000259" key="6">
    <source>
        <dbReference type="Pfam" id="PF04377"/>
    </source>
</evidence>
<evidence type="ECO:0000313" key="8">
    <source>
        <dbReference type="Proteomes" id="UP001595897"/>
    </source>
</evidence>
<comment type="subcellular location">
    <subcellularLocation>
        <location evidence="4">Cytoplasm</location>
    </subcellularLocation>
</comment>
<dbReference type="InterPro" id="IPR007471">
    <property type="entry name" value="N-end_Aminoacyl_Trfase_N"/>
</dbReference>
<keyword evidence="2 4" id="KW-0808">Transferase</keyword>
<reference evidence="8" key="1">
    <citation type="journal article" date="2019" name="Int. J. Syst. Evol. Microbiol.">
        <title>The Global Catalogue of Microorganisms (GCM) 10K type strain sequencing project: providing services to taxonomists for standard genome sequencing and annotation.</title>
        <authorList>
            <consortium name="The Broad Institute Genomics Platform"/>
            <consortium name="The Broad Institute Genome Sequencing Center for Infectious Disease"/>
            <person name="Wu L."/>
            <person name="Ma J."/>
        </authorList>
    </citation>
    <scope>NUCLEOTIDE SEQUENCE [LARGE SCALE GENOMIC DNA]</scope>
    <source>
        <strain evidence="8">KACC 12507</strain>
    </source>
</reference>
<comment type="catalytic activity">
    <reaction evidence="4">
        <text>N-terminal L-aspartyl-[protein] + L-leucyl-tRNA(Leu) = N-terminal L-leucyl-L-aspartyl-[protein] + tRNA(Leu) + H(+)</text>
        <dbReference type="Rhea" id="RHEA:50420"/>
        <dbReference type="Rhea" id="RHEA-COMP:9613"/>
        <dbReference type="Rhea" id="RHEA-COMP:9622"/>
        <dbReference type="Rhea" id="RHEA-COMP:12669"/>
        <dbReference type="Rhea" id="RHEA-COMP:12674"/>
        <dbReference type="ChEBI" id="CHEBI:15378"/>
        <dbReference type="ChEBI" id="CHEBI:64720"/>
        <dbReference type="ChEBI" id="CHEBI:78442"/>
        <dbReference type="ChEBI" id="CHEBI:78494"/>
        <dbReference type="ChEBI" id="CHEBI:133042"/>
        <dbReference type="EC" id="2.3.2.29"/>
    </reaction>
</comment>
<proteinExistence type="inferred from homology"/>
<dbReference type="SUPFAM" id="SSF55729">
    <property type="entry name" value="Acyl-CoA N-acyltransferases (Nat)"/>
    <property type="match status" value="1"/>
</dbReference>
<feature type="domain" description="N-end aminoacyl transferase N-terminal" evidence="5">
    <location>
        <begin position="11"/>
        <end position="80"/>
    </location>
</feature>
<evidence type="ECO:0000256" key="1">
    <source>
        <dbReference type="ARBA" id="ARBA00022490"/>
    </source>
</evidence>
<dbReference type="InterPro" id="IPR017138">
    <property type="entry name" value="Asp_Glu_LeuTrfase"/>
</dbReference>
<name>A0ABV9LT37_9ALTE</name>
<dbReference type="PIRSF" id="PIRSF037208">
    <property type="entry name" value="ATE_pro_prd"/>
    <property type="match status" value="1"/>
</dbReference>
<comment type="function">
    <text evidence="4">Functions in the N-end rule pathway of protein degradation where it conjugates Leu from its aminoacyl-tRNA to the N-termini of proteins containing an N-terminal aspartate or glutamate.</text>
</comment>
<evidence type="ECO:0000259" key="5">
    <source>
        <dbReference type="Pfam" id="PF04376"/>
    </source>
</evidence>
<dbReference type="InterPro" id="IPR007472">
    <property type="entry name" value="N-end_Aminoacyl_Trfase_C"/>
</dbReference>